<keyword evidence="1" id="KW-0732">Signal</keyword>
<dbReference type="EMBL" id="CCYD01003042">
    <property type="protein sequence ID" value="CEG48729.1"/>
    <property type="molecule type" value="Genomic_DNA"/>
</dbReference>
<evidence type="ECO:0000313" key="3">
    <source>
        <dbReference type="Proteomes" id="UP000054928"/>
    </source>
</evidence>
<evidence type="ECO:0000256" key="1">
    <source>
        <dbReference type="SAM" id="SignalP"/>
    </source>
</evidence>
<feature type="chain" id="PRO_5006059158" evidence="1">
    <location>
        <begin position="30"/>
        <end position="66"/>
    </location>
</feature>
<dbReference type="Proteomes" id="UP000054928">
    <property type="component" value="Unassembled WGS sequence"/>
</dbReference>
<proteinExistence type="predicted"/>
<name>A0A0P1B3P0_PLAHL</name>
<evidence type="ECO:0000313" key="2">
    <source>
        <dbReference type="EMBL" id="CEG48729.1"/>
    </source>
</evidence>
<dbReference type="GeneID" id="36401592"/>
<feature type="signal peptide" evidence="1">
    <location>
        <begin position="1"/>
        <end position="29"/>
    </location>
</feature>
<protein>
    <submittedName>
        <fullName evidence="2">Uncharacterized protein</fullName>
    </submittedName>
</protein>
<accession>A0A0P1B3P0</accession>
<sequence length="66" mass="7641">MNLTPGYTAPSKQMQWALVLLAKLMQSLANNVEYTISTESFMLHQSNLGRKDGLKHPRMLYIQKRF</sequence>
<dbReference type="AlphaFoldDB" id="A0A0P1B3P0"/>
<reference evidence="3" key="1">
    <citation type="submission" date="2014-09" db="EMBL/GenBank/DDBJ databases">
        <authorList>
            <person name="Sharma Rahul"/>
            <person name="Thines Marco"/>
        </authorList>
    </citation>
    <scope>NUCLEOTIDE SEQUENCE [LARGE SCALE GENOMIC DNA]</scope>
</reference>
<dbReference type="RefSeq" id="XP_024585098.1">
    <property type="nucleotide sequence ID" value="XM_024719839.1"/>
</dbReference>
<dbReference type="OrthoDB" id="28245at2759"/>
<organism evidence="2 3">
    <name type="scientific">Plasmopara halstedii</name>
    <name type="common">Downy mildew of sunflower</name>
    <dbReference type="NCBI Taxonomy" id="4781"/>
    <lineage>
        <taxon>Eukaryota</taxon>
        <taxon>Sar</taxon>
        <taxon>Stramenopiles</taxon>
        <taxon>Oomycota</taxon>
        <taxon>Peronosporomycetes</taxon>
        <taxon>Peronosporales</taxon>
        <taxon>Peronosporaceae</taxon>
        <taxon>Plasmopara</taxon>
    </lineage>
</organism>
<keyword evidence="3" id="KW-1185">Reference proteome</keyword>